<evidence type="ECO:0000313" key="2">
    <source>
        <dbReference type="Proteomes" id="UP000596329"/>
    </source>
</evidence>
<organism evidence="1 2">
    <name type="scientific">Flavobacterium psychrophilum</name>
    <dbReference type="NCBI Taxonomy" id="96345"/>
    <lineage>
        <taxon>Bacteria</taxon>
        <taxon>Pseudomonadati</taxon>
        <taxon>Bacteroidota</taxon>
        <taxon>Flavobacteriia</taxon>
        <taxon>Flavobacteriales</taxon>
        <taxon>Flavobacteriaceae</taxon>
        <taxon>Flavobacterium</taxon>
    </lineage>
</organism>
<reference evidence="1 2" key="1">
    <citation type="submission" date="2020-07" db="EMBL/GenBank/DDBJ databases">
        <title>Genomic characterization of Flavobacterium psychrophilum strains.</title>
        <authorList>
            <person name="Castillo D."/>
            <person name="Jorgensen J."/>
            <person name="Middelboe M."/>
        </authorList>
    </citation>
    <scope>NUCLEOTIDE SEQUENCE [LARGE SCALE GENOMIC DNA]</scope>
    <source>
        <strain evidence="1 2">FPS-R7</strain>
    </source>
</reference>
<dbReference type="EMBL" id="CP059075">
    <property type="protein sequence ID" value="QRE05309.1"/>
    <property type="molecule type" value="Genomic_DNA"/>
</dbReference>
<dbReference type="Proteomes" id="UP000596329">
    <property type="component" value="Chromosome"/>
</dbReference>
<sequence length="95" mass="11069">MAKQFLRVAKTNASKNKVQLLVIKHFELIDKTLYSNLNEAVNMVKQSFENALIEYTGTAKIPKLKRFDTDKNTLVYFLEDLIYIDIHTVLNDFTQ</sequence>
<evidence type="ECO:0000313" key="1">
    <source>
        <dbReference type="EMBL" id="QRE05309.1"/>
    </source>
</evidence>
<dbReference type="RefSeq" id="WP_063742627.1">
    <property type="nucleotide sequence ID" value="NZ_CP059075.1"/>
</dbReference>
<name>A0A7U2NHJ8_FLAPS</name>
<accession>A0A7U2NHJ8</accession>
<dbReference type="AlphaFoldDB" id="A0A7U2NHJ8"/>
<proteinExistence type="predicted"/>
<protein>
    <submittedName>
        <fullName evidence="1">Uncharacterized protein</fullName>
    </submittedName>
</protein>
<gene>
    <name evidence="1" type="ORF">H0H26_06905</name>
</gene>